<proteinExistence type="inferred from homology"/>
<dbReference type="PANTHER" id="PTHR11804">
    <property type="entry name" value="PROTEASE M3 THIMET OLIGOPEPTIDASE-RELATED"/>
    <property type="match status" value="1"/>
</dbReference>
<dbReference type="PhylomeDB" id="A0A0G4IBD8"/>
<reference evidence="10" key="1">
    <citation type="submission" date="2014-11" db="EMBL/GenBank/DDBJ databases">
        <authorList>
            <person name="Otto D Thomas"/>
            <person name="Naeem Raeece"/>
        </authorList>
    </citation>
    <scope>NUCLEOTIDE SEQUENCE</scope>
</reference>
<keyword evidence="5 7" id="KW-0862">Zinc</keyword>
<evidence type="ECO:0000259" key="9">
    <source>
        <dbReference type="Pfam" id="PF01432"/>
    </source>
</evidence>
<dbReference type="InterPro" id="IPR024077">
    <property type="entry name" value="Neurolysin/TOP_dom2"/>
</dbReference>
<accession>A0A0G4IBD8</accession>
<evidence type="ECO:0000256" key="2">
    <source>
        <dbReference type="ARBA" id="ARBA00022670"/>
    </source>
</evidence>
<dbReference type="SUPFAM" id="SSF55486">
    <property type="entry name" value="Metalloproteases ('zincins'), catalytic domain"/>
    <property type="match status" value="1"/>
</dbReference>
<dbReference type="GO" id="GO:0004222">
    <property type="term" value="F:metalloendopeptidase activity"/>
    <property type="evidence" value="ECO:0007669"/>
    <property type="project" value="InterPro"/>
</dbReference>
<dbReference type="Pfam" id="PF01432">
    <property type="entry name" value="Peptidase_M3"/>
    <property type="match status" value="1"/>
</dbReference>
<feature type="domain" description="Peptidase M3A/M3B catalytic" evidence="9">
    <location>
        <begin position="322"/>
        <end position="632"/>
    </location>
</feature>
<dbReference type="PANTHER" id="PTHR11804:SF84">
    <property type="entry name" value="SACCHAROLYSIN"/>
    <property type="match status" value="1"/>
</dbReference>
<comment type="cofactor">
    <cofactor evidence="7">
        <name>Zn(2+)</name>
        <dbReference type="ChEBI" id="CHEBI:29105"/>
    </cofactor>
    <text evidence="7">Binds 1 zinc ion.</text>
</comment>
<dbReference type="InterPro" id="IPR045090">
    <property type="entry name" value="Pept_M3A_M3B"/>
</dbReference>
<feature type="region of interest" description="Disordered" evidence="8">
    <location>
        <begin position="707"/>
        <end position="746"/>
    </location>
</feature>
<feature type="compositionally biased region" description="Basic and acidic residues" evidence="8">
    <location>
        <begin position="709"/>
        <end position="724"/>
    </location>
</feature>
<dbReference type="GO" id="GO:0006508">
    <property type="term" value="P:proteolysis"/>
    <property type="evidence" value="ECO:0007669"/>
    <property type="project" value="UniProtKB-KW"/>
</dbReference>
<dbReference type="Gene3D" id="1.10.1370.40">
    <property type="match status" value="1"/>
</dbReference>
<protein>
    <recommendedName>
        <fullName evidence="9">Peptidase M3A/M3B catalytic domain-containing protein</fullName>
    </recommendedName>
</protein>
<comment type="similarity">
    <text evidence="1 7">Belongs to the peptidase M3 family.</text>
</comment>
<keyword evidence="4 7" id="KW-0378">Hydrolase</keyword>
<dbReference type="AlphaFoldDB" id="A0A0G4IBD8"/>
<evidence type="ECO:0000256" key="7">
    <source>
        <dbReference type="RuleBase" id="RU003435"/>
    </source>
</evidence>
<dbReference type="VEuPathDB" id="CryptoDB:Cvel_12722"/>
<evidence type="ECO:0000256" key="3">
    <source>
        <dbReference type="ARBA" id="ARBA00022723"/>
    </source>
</evidence>
<evidence type="ECO:0000256" key="6">
    <source>
        <dbReference type="ARBA" id="ARBA00023049"/>
    </source>
</evidence>
<keyword evidence="3 7" id="KW-0479">Metal-binding</keyword>
<dbReference type="InterPro" id="IPR001567">
    <property type="entry name" value="Pept_M3A_M3B_dom"/>
</dbReference>
<gene>
    <name evidence="10" type="ORF">Cvel_12722</name>
</gene>
<evidence type="ECO:0000256" key="5">
    <source>
        <dbReference type="ARBA" id="ARBA00022833"/>
    </source>
</evidence>
<evidence type="ECO:0000313" key="10">
    <source>
        <dbReference type="EMBL" id="CEM54367.1"/>
    </source>
</evidence>
<dbReference type="EMBL" id="CDMZ01005782">
    <property type="protein sequence ID" value="CEM54367.1"/>
    <property type="molecule type" value="Genomic_DNA"/>
</dbReference>
<evidence type="ECO:0000256" key="8">
    <source>
        <dbReference type="SAM" id="MobiDB-lite"/>
    </source>
</evidence>
<dbReference type="Gene3D" id="1.10.1370.10">
    <property type="entry name" value="Neurolysin, domain 3"/>
    <property type="match status" value="1"/>
</dbReference>
<dbReference type="GO" id="GO:0006518">
    <property type="term" value="P:peptide metabolic process"/>
    <property type="evidence" value="ECO:0007669"/>
    <property type="project" value="TreeGrafter"/>
</dbReference>
<keyword evidence="6 7" id="KW-0482">Metalloprotease</keyword>
<dbReference type="GO" id="GO:0046872">
    <property type="term" value="F:metal ion binding"/>
    <property type="evidence" value="ECO:0007669"/>
    <property type="project" value="UniProtKB-UniRule"/>
</dbReference>
<keyword evidence="2 7" id="KW-0645">Protease</keyword>
<name>A0A0G4IBD8_9ALVE</name>
<organism evidence="10">
    <name type="scientific">Chromera velia CCMP2878</name>
    <dbReference type="NCBI Taxonomy" id="1169474"/>
    <lineage>
        <taxon>Eukaryota</taxon>
        <taxon>Sar</taxon>
        <taxon>Alveolata</taxon>
        <taxon>Colpodellida</taxon>
        <taxon>Chromeraceae</taxon>
        <taxon>Chromera</taxon>
    </lineage>
</organism>
<evidence type="ECO:0000256" key="1">
    <source>
        <dbReference type="ARBA" id="ARBA00006040"/>
    </source>
</evidence>
<evidence type="ECO:0000256" key="4">
    <source>
        <dbReference type="ARBA" id="ARBA00022801"/>
    </source>
</evidence>
<sequence>MGARGIASGIQQRFGIVHLLGRDSRGVRWQRCVASLVSRFVPQEVSALMRSRGLVVPLEARLVAVCGASKAQALCVQLKKAEEAYRKSMNQLALSAPAVKISVPMSAVTACREWKYFYEKRADAMREELFAQMVKHAKGEQDFQAKTDTASRVPVDWEEQGKEVELPVGWRSFDFVMSALPSRRMREEALHLMHKSMGVGSEKETECAQTLLKLLSVRKEIASCLGCTSWAHFAFEEHTVEDYSLLPSFFDAVWKQSQPHLKAFKEAVHEAKRRGSKTTMEFENLSVGTDSKGAQLLADFVSSSGGRSEVRQRGPVKQREEDTAMDYADFAYFSGQVLERLERMKMGPFLHDDSVLENALRFFAASLGVDFVQLKSGKSAGWRKNFRVFQVVTSAKKGTDGGTKEKERADTKQKREGEHLGFLYLRFVRKLDLETWRTQNQARSPFTLPLSPGHVLLDVGLLPSENPTVPRELDAREVVHFMHEMGHALHYLYLARAAASGEPSSSEGYQNERGEASRAIWRQPLTAYLFHSPPLDFLETIANVNERLCEDTRVFQSIAQHHTSRQPVPSSLARGVRLTILDVLKRLQFSQLQWYLHSENFDPDTSSPAGLVKAMREQLQKHAPVPLPKNGSVFFNEAAQTAADGAAGSGACLVVYLLALVRSASIYCHLRSSESSSKGASPNALQRYATEVLSAVPFRFEEGQGMLRSRTEEGTRERGDKEGGNLEEAEVLRQKGQQNSGVRKRSGHGAEAFIEQYRRMLVVQGGAVKPVLPFVLQVKREKKSADSVQSFLDPSGVHLAHLFECLESIKTKPKPQGEKFVSPAKPPKK</sequence>